<dbReference type="PANTHER" id="PTHR43031:SF1">
    <property type="entry name" value="PYRIDINE NUCLEOTIDE-DISULPHIDE OXIDOREDUCTASE"/>
    <property type="match status" value="1"/>
</dbReference>
<dbReference type="CDD" id="cd00158">
    <property type="entry name" value="RHOD"/>
    <property type="match status" value="1"/>
</dbReference>
<dbReference type="PROSITE" id="PS50206">
    <property type="entry name" value="RHODANESE_3"/>
    <property type="match status" value="1"/>
</dbReference>
<feature type="domain" description="Rhodanese" evidence="1">
    <location>
        <begin position="46"/>
        <end position="139"/>
    </location>
</feature>
<proteinExistence type="predicted"/>
<dbReference type="SUPFAM" id="SSF52821">
    <property type="entry name" value="Rhodanese/Cell cycle control phosphatase"/>
    <property type="match status" value="1"/>
</dbReference>
<gene>
    <name evidence="2" type="ORF">FYK55_25480</name>
</gene>
<dbReference type="Pfam" id="PF00581">
    <property type="entry name" value="Rhodanese"/>
    <property type="match status" value="1"/>
</dbReference>
<protein>
    <submittedName>
        <fullName evidence="2">Rhodanese-like domain-containing protein</fullName>
    </submittedName>
</protein>
<dbReference type="EMBL" id="VWOX01000022">
    <property type="protein sequence ID" value="KAA5539089.1"/>
    <property type="molecule type" value="Genomic_DNA"/>
</dbReference>
<reference evidence="2 3" key="1">
    <citation type="submission" date="2019-08" db="EMBL/GenBank/DDBJ databases">
        <authorList>
            <person name="Dhanesh K."/>
            <person name="Kumar G."/>
            <person name="Sasikala C."/>
            <person name="Venkata Ramana C."/>
        </authorList>
    </citation>
    <scope>NUCLEOTIDE SEQUENCE [LARGE SCALE GENOMIC DNA]</scope>
    <source>
        <strain evidence="2 3">JC645</strain>
    </source>
</reference>
<organism evidence="2 3">
    <name type="scientific">Roseiconus nitratireducens</name>
    <dbReference type="NCBI Taxonomy" id="2605748"/>
    <lineage>
        <taxon>Bacteria</taxon>
        <taxon>Pseudomonadati</taxon>
        <taxon>Planctomycetota</taxon>
        <taxon>Planctomycetia</taxon>
        <taxon>Pirellulales</taxon>
        <taxon>Pirellulaceae</taxon>
        <taxon>Roseiconus</taxon>
    </lineage>
</organism>
<dbReference type="PANTHER" id="PTHR43031">
    <property type="entry name" value="FAD-DEPENDENT OXIDOREDUCTASE"/>
    <property type="match status" value="1"/>
</dbReference>
<dbReference type="AlphaFoldDB" id="A0A5M6D0I0"/>
<sequence>MPEKISLVITGAICDRIKDVPASSIEGGSVAVDTLTTEELKDLWLRQEDFVLVNVLDEPQFEATHIPESVNLPASLSDFSEHVLQLTGSKQRRVVVYGAGEGCQAALDACDDLQRDGFNVAVYSGGAAAWKASGEPLAV</sequence>
<evidence type="ECO:0000259" key="1">
    <source>
        <dbReference type="PROSITE" id="PS50206"/>
    </source>
</evidence>
<dbReference type="InterPro" id="IPR050229">
    <property type="entry name" value="GlpE_sulfurtransferase"/>
</dbReference>
<dbReference type="Gene3D" id="3.40.250.10">
    <property type="entry name" value="Rhodanese-like domain"/>
    <property type="match status" value="1"/>
</dbReference>
<dbReference type="InterPro" id="IPR036873">
    <property type="entry name" value="Rhodanese-like_dom_sf"/>
</dbReference>
<dbReference type="InterPro" id="IPR001763">
    <property type="entry name" value="Rhodanese-like_dom"/>
</dbReference>
<evidence type="ECO:0000313" key="3">
    <source>
        <dbReference type="Proteomes" id="UP000324479"/>
    </source>
</evidence>
<comment type="caution">
    <text evidence="2">The sequence shown here is derived from an EMBL/GenBank/DDBJ whole genome shotgun (WGS) entry which is preliminary data.</text>
</comment>
<name>A0A5M6D0I0_9BACT</name>
<dbReference type="SMART" id="SM00450">
    <property type="entry name" value="RHOD"/>
    <property type="match status" value="1"/>
</dbReference>
<evidence type="ECO:0000313" key="2">
    <source>
        <dbReference type="EMBL" id="KAA5539089.1"/>
    </source>
</evidence>
<accession>A0A5M6D0I0</accession>
<dbReference type="Proteomes" id="UP000324479">
    <property type="component" value="Unassembled WGS sequence"/>
</dbReference>
<keyword evidence="3" id="KW-1185">Reference proteome</keyword>